<organism evidence="1 2">
    <name type="scientific">Saccharothrix syringae</name>
    <name type="common">Nocardiopsis syringae</name>
    <dbReference type="NCBI Taxonomy" id="103733"/>
    <lineage>
        <taxon>Bacteria</taxon>
        <taxon>Bacillati</taxon>
        <taxon>Actinomycetota</taxon>
        <taxon>Actinomycetes</taxon>
        <taxon>Pseudonocardiales</taxon>
        <taxon>Pseudonocardiaceae</taxon>
        <taxon>Saccharothrix</taxon>
    </lineage>
</organism>
<protein>
    <submittedName>
        <fullName evidence="1">Transcriptional regulator</fullName>
    </submittedName>
</protein>
<dbReference type="Gene3D" id="1.25.40.10">
    <property type="entry name" value="Tetratricopeptide repeat domain"/>
    <property type="match status" value="1"/>
</dbReference>
<dbReference type="RefSeq" id="WP_051765148.1">
    <property type="nucleotide sequence ID" value="NZ_CP034550.1"/>
</dbReference>
<dbReference type="EMBL" id="CP034550">
    <property type="protein sequence ID" value="QFZ19767.1"/>
    <property type="molecule type" value="Genomic_DNA"/>
</dbReference>
<keyword evidence="2" id="KW-1185">Reference proteome</keyword>
<dbReference type="Proteomes" id="UP000325787">
    <property type="component" value="Chromosome"/>
</dbReference>
<evidence type="ECO:0000313" key="1">
    <source>
        <dbReference type="EMBL" id="QFZ19767.1"/>
    </source>
</evidence>
<dbReference type="InterPro" id="IPR011990">
    <property type="entry name" value="TPR-like_helical_dom_sf"/>
</dbReference>
<name>A0A5Q0H0K3_SACSY</name>
<sequence length="333" mass="36696">MFAKRASSRKAGDPKDRDVLARIGKTDVEHLEAATRELRRLDYHDGGGACREALRAEVAHGHRLLRVHAAEPVRGRLLVAVADLHNLAGWAEFDAGRRRSARNHHRTALELLTEQAEHDLTANVCYRSARLHLHRRDAVRALRDLERGRASADLAGSPRTSAIVSANQAWAHAMLGAHTEALALLHRAEEEFAAITDTEPPPWAAFFDATDLRAMTGVVHTELARSHDIAHTRSAMPALETAIGGYGDGMRRSRVFSLIALALNHLLVGDHDSATRTTFQAMVDANGLASTRVADRMLPLLRHCERNPAPTLTDLAHRLRTFIDRTRPPRGPG</sequence>
<dbReference type="SUPFAM" id="SSF48452">
    <property type="entry name" value="TPR-like"/>
    <property type="match status" value="1"/>
</dbReference>
<accession>A0A5Q0H0K3</accession>
<proteinExistence type="predicted"/>
<dbReference type="OrthoDB" id="3213425at2"/>
<dbReference type="AlphaFoldDB" id="A0A5Q0H0K3"/>
<dbReference type="KEGG" id="ssyi:EKG83_22120"/>
<reference evidence="2" key="1">
    <citation type="journal article" date="2021" name="Curr. Microbiol.">
        <title>Complete genome of nocamycin-producing strain Saccharothrix syringae NRRL B-16468 reveals the biosynthetic potential for secondary metabolites.</title>
        <authorList>
            <person name="Mo X."/>
            <person name="Yang S."/>
        </authorList>
    </citation>
    <scope>NUCLEOTIDE SEQUENCE [LARGE SCALE GENOMIC DNA]</scope>
    <source>
        <strain evidence="2">ATCC 51364 / DSM 43886 / JCM 6844 / KCTC 9398 / NBRC 14523 / NRRL B-16468 / INA 2240</strain>
    </source>
</reference>
<gene>
    <name evidence="1" type="ORF">EKG83_22120</name>
</gene>
<evidence type="ECO:0000313" key="2">
    <source>
        <dbReference type="Proteomes" id="UP000325787"/>
    </source>
</evidence>